<feature type="domain" description="Nitroreductase" evidence="4">
    <location>
        <begin position="38"/>
        <end position="206"/>
    </location>
</feature>
<gene>
    <name evidence="5" type="ORF">SAMN04488552_0174</name>
</gene>
<protein>
    <submittedName>
        <fullName evidence="5">Nitroreductase</fullName>
    </submittedName>
</protein>
<keyword evidence="3" id="KW-0560">Oxidoreductase</keyword>
<reference evidence="5 6" key="1">
    <citation type="submission" date="2016-10" db="EMBL/GenBank/DDBJ databases">
        <authorList>
            <person name="Varghese N."/>
            <person name="Submissions S."/>
        </authorList>
    </citation>
    <scope>NUCLEOTIDE SEQUENCE [LARGE SCALE GENOMIC DNA]</scope>
    <source>
        <strain evidence="5 6">Mar_2010_102</strain>
    </source>
</reference>
<name>A0A1H1KTL5_9FLAO</name>
<dbReference type="RefSeq" id="WP_089660899.1">
    <property type="nucleotide sequence ID" value="NZ_LT629745.1"/>
</dbReference>
<dbReference type="SUPFAM" id="SSF55469">
    <property type="entry name" value="FMN-dependent nitroreductase-like"/>
    <property type="match status" value="1"/>
</dbReference>
<evidence type="ECO:0000313" key="6">
    <source>
        <dbReference type="Proteomes" id="UP000198858"/>
    </source>
</evidence>
<accession>A0A1H1KTL5</accession>
<evidence type="ECO:0000256" key="2">
    <source>
        <dbReference type="ARBA" id="ARBA00022643"/>
    </source>
</evidence>
<keyword evidence="6" id="KW-1185">Reference proteome</keyword>
<keyword evidence="2" id="KW-0288">FMN</keyword>
<proteinExistence type="predicted"/>
<evidence type="ECO:0000256" key="1">
    <source>
        <dbReference type="ARBA" id="ARBA00022630"/>
    </source>
</evidence>
<keyword evidence="1" id="KW-0285">Flavoprotein</keyword>
<dbReference type="InterPro" id="IPR000415">
    <property type="entry name" value="Nitroreductase-like"/>
</dbReference>
<evidence type="ECO:0000313" key="5">
    <source>
        <dbReference type="EMBL" id="SDR65688.1"/>
    </source>
</evidence>
<dbReference type="PANTHER" id="PTHR23026:SF90">
    <property type="entry name" value="IODOTYROSINE DEIODINASE 1"/>
    <property type="match status" value="1"/>
</dbReference>
<dbReference type="InterPro" id="IPR050627">
    <property type="entry name" value="Nitroreductase/BluB"/>
</dbReference>
<dbReference type="CDD" id="cd02144">
    <property type="entry name" value="iodotyrosine_dehalogenase"/>
    <property type="match status" value="1"/>
</dbReference>
<evidence type="ECO:0000259" key="4">
    <source>
        <dbReference type="Pfam" id="PF00881"/>
    </source>
</evidence>
<sequence length="230" mass="26071">MAGKTKIINGYGHIAYEGDHFTEDEMITKSMEYYNSLDSRRSVRHFSNSMIPIEVIENIIKAAGTAPSGAHKQPWKFCAVSNSELKSKIREAAEKEEQENYNSRMSERWLKDLAPLGTDTNKEFLEIAPWLIIVFKEVYEIDDAGEKQNNYYVNESVGIACGMLISAIHNAGLVTLTHTPSPMNFLSEILNRPKNERAFLLLPVGYAAENAFVPDIARKKLEEISDFYKK</sequence>
<dbReference type="Gene3D" id="3.40.109.10">
    <property type="entry name" value="NADH Oxidase"/>
    <property type="match status" value="1"/>
</dbReference>
<dbReference type="Proteomes" id="UP000198858">
    <property type="component" value="Chromosome I"/>
</dbReference>
<organism evidence="5 6">
    <name type="scientific">Christiangramia echinicola</name>
    <dbReference type="NCBI Taxonomy" id="279359"/>
    <lineage>
        <taxon>Bacteria</taxon>
        <taxon>Pseudomonadati</taxon>
        <taxon>Bacteroidota</taxon>
        <taxon>Flavobacteriia</taxon>
        <taxon>Flavobacteriales</taxon>
        <taxon>Flavobacteriaceae</taxon>
        <taxon>Christiangramia</taxon>
    </lineage>
</organism>
<dbReference type="GO" id="GO:0016491">
    <property type="term" value="F:oxidoreductase activity"/>
    <property type="evidence" value="ECO:0007669"/>
    <property type="project" value="UniProtKB-KW"/>
</dbReference>
<dbReference type="STRING" id="1250231.SAMN04488552_0174"/>
<evidence type="ECO:0000256" key="3">
    <source>
        <dbReference type="ARBA" id="ARBA00023002"/>
    </source>
</evidence>
<dbReference type="PANTHER" id="PTHR23026">
    <property type="entry name" value="NADPH NITROREDUCTASE"/>
    <property type="match status" value="1"/>
</dbReference>
<dbReference type="AlphaFoldDB" id="A0A1H1KTL5"/>
<dbReference type="InterPro" id="IPR029479">
    <property type="entry name" value="Nitroreductase"/>
</dbReference>
<dbReference type="Pfam" id="PF00881">
    <property type="entry name" value="Nitroreductase"/>
    <property type="match status" value="1"/>
</dbReference>
<dbReference type="EMBL" id="LT629745">
    <property type="protein sequence ID" value="SDR65688.1"/>
    <property type="molecule type" value="Genomic_DNA"/>
</dbReference>